<keyword evidence="1" id="KW-1133">Transmembrane helix</keyword>
<sequence length="264" mass="30545">MRNVCLPGFNKMDIKSRRLRKNYSLVDYQGNRVDNLQTSTCLNAHLALVVSAPYRIAIHHGLYYKHAIDLLGQQCYMWLPYVKPQLHDVWRLNVAKAGTMCTETARPGLRLPQEAPFQNPASTISCSHAETSSLNSQPPEDVSLTRIPLSNITNEKESPFVQRRKWLSRASKSNLESTTRNLFDDSFANQEPSTKYFADDDIGILFSFVFPLFADVIFVAYPQSVQQFSTLFYRMIRTVIFHVVNIQLLSYKIYFQFFQAWYTF</sequence>
<dbReference type="EMBL" id="LNRQ01000001">
    <property type="protein sequence ID" value="KZN08797.1"/>
    <property type="molecule type" value="Genomic_DNA"/>
</dbReference>
<feature type="transmembrane region" description="Helical" evidence="1">
    <location>
        <begin position="202"/>
        <end position="221"/>
    </location>
</feature>
<organism evidence="2">
    <name type="scientific">Daucus carota subsp. sativus</name>
    <name type="common">Carrot</name>
    <dbReference type="NCBI Taxonomy" id="79200"/>
    <lineage>
        <taxon>Eukaryota</taxon>
        <taxon>Viridiplantae</taxon>
        <taxon>Streptophyta</taxon>
        <taxon>Embryophyta</taxon>
        <taxon>Tracheophyta</taxon>
        <taxon>Spermatophyta</taxon>
        <taxon>Magnoliopsida</taxon>
        <taxon>eudicotyledons</taxon>
        <taxon>Gunneridae</taxon>
        <taxon>Pentapetalae</taxon>
        <taxon>asterids</taxon>
        <taxon>campanulids</taxon>
        <taxon>Apiales</taxon>
        <taxon>Apiaceae</taxon>
        <taxon>Apioideae</taxon>
        <taxon>Scandiceae</taxon>
        <taxon>Daucinae</taxon>
        <taxon>Daucus</taxon>
        <taxon>Daucus sect. Daucus</taxon>
    </lineage>
</organism>
<protein>
    <submittedName>
        <fullName evidence="2">Uncharacterized protein</fullName>
    </submittedName>
</protein>
<keyword evidence="1" id="KW-0472">Membrane</keyword>
<accession>A0A166GC51</accession>
<dbReference type="AlphaFoldDB" id="A0A166GC51"/>
<reference evidence="2" key="1">
    <citation type="journal article" date="2016" name="Nat. Genet.">
        <title>A high-quality carrot genome assembly provides new insights into carotenoid accumulation and asterid genome evolution.</title>
        <authorList>
            <person name="Iorizzo M."/>
            <person name="Ellison S."/>
            <person name="Senalik D."/>
            <person name="Zeng P."/>
            <person name="Satapoomin P."/>
            <person name="Huang J."/>
            <person name="Bowman M."/>
            <person name="Iovene M."/>
            <person name="Sanseverino W."/>
            <person name="Cavagnaro P."/>
            <person name="Yildiz M."/>
            <person name="Macko-Podgorni A."/>
            <person name="Moranska E."/>
            <person name="Grzebelus E."/>
            <person name="Grzebelus D."/>
            <person name="Ashrafi H."/>
            <person name="Zheng Z."/>
            <person name="Cheng S."/>
            <person name="Spooner D."/>
            <person name="Van Deynze A."/>
            <person name="Simon P."/>
        </authorList>
    </citation>
    <scope>NUCLEOTIDE SEQUENCE [LARGE SCALE GENOMIC DNA]</scope>
    <source>
        <tissue evidence="2">Leaf</tissue>
    </source>
</reference>
<name>A0A166GC51_DAUCS</name>
<keyword evidence="1" id="KW-0812">Transmembrane</keyword>
<proteinExistence type="predicted"/>
<dbReference type="Gramene" id="KZN08797">
    <property type="protein sequence ID" value="KZN08797"/>
    <property type="gene ID" value="DCAR_001453"/>
</dbReference>
<gene>
    <name evidence="2" type="ORF">DCAR_001453</name>
</gene>
<evidence type="ECO:0000313" key="2">
    <source>
        <dbReference type="EMBL" id="KZN08797.1"/>
    </source>
</evidence>
<feature type="transmembrane region" description="Helical" evidence="1">
    <location>
        <begin position="233"/>
        <end position="254"/>
    </location>
</feature>
<comment type="caution">
    <text evidence="2">The sequence shown here is derived from an EMBL/GenBank/DDBJ whole genome shotgun (WGS) entry which is preliminary data.</text>
</comment>
<evidence type="ECO:0000256" key="1">
    <source>
        <dbReference type="SAM" id="Phobius"/>
    </source>
</evidence>